<accession>A0A1M3TYY8</accession>
<evidence type="ECO:0000313" key="2">
    <source>
        <dbReference type="EMBL" id="OJZ91965.1"/>
    </source>
</evidence>
<dbReference type="AlphaFoldDB" id="A0A1M3TYY8"/>
<keyword evidence="1" id="KW-1133">Transmembrane helix</keyword>
<evidence type="ECO:0000256" key="1">
    <source>
        <dbReference type="SAM" id="Phobius"/>
    </source>
</evidence>
<dbReference type="VEuPathDB" id="FungiDB:ASPFODRAFT_39163"/>
<protein>
    <submittedName>
        <fullName evidence="2">Uncharacterized protein</fullName>
    </submittedName>
</protein>
<keyword evidence="1" id="KW-0472">Membrane</keyword>
<evidence type="ECO:0000313" key="3">
    <source>
        <dbReference type="Proteomes" id="UP000184063"/>
    </source>
</evidence>
<gene>
    <name evidence="2" type="ORF">ASPFODRAFT_39163</name>
</gene>
<keyword evidence="1" id="KW-0812">Transmembrane</keyword>
<sequence>MQARVLVYYFTSIIVYLSLGINSRTPSGYEKEDCGRLRTKRGKYLMTADSDPHI</sequence>
<dbReference type="EMBL" id="KV878236">
    <property type="protein sequence ID" value="OJZ91965.1"/>
    <property type="molecule type" value="Genomic_DNA"/>
</dbReference>
<feature type="transmembrane region" description="Helical" evidence="1">
    <location>
        <begin position="6"/>
        <end position="22"/>
    </location>
</feature>
<name>A0A1M3TYY8_ASPLC</name>
<dbReference type="Proteomes" id="UP000184063">
    <property type="component" value="Unassembled WGS sequence"/>
</dbReference>
<feature type="non-terminal residue" evidence="2">
    <location>
        <position position="54"/>
    </location>
</feature>
<organism evidence="2 3">
    <name type="scientific">Aspergillus luchuensis (strain CBS 106.47)</name>
    <dbReference type="NCBI Taxonomy" id="1137211"/>
    <lineage>
        <taxon>Eukaryota</taxon>
        <taxon>Fungi</taxon>
        <taxon>Dikarya</taxon>
        <taxon>Ascomycota</taxon>
        <taxon>Pezizomycotina</taxon>
        <taxon>Eurotiomycetes</taxon>
        <taxon>Eurotiomycetidae</taxon>
        <taxon>Eurotiales</taxon>
        <taxon>Aspergillaceae</taxon>
        <taxon>Aspergillus</taxon>
        <taxon>Aspergillus subgen. Circumdati</taxon>
    </lineage>
</organism>
<proteinExistence type="predicted"/>
<reference evidence="3" key="1">
    <citation type="journal article" date="2017" name="Genome Biol.">
        <title>Comparative genomics reveals high biological diversity and specific adaptations in the industrially and medically important fungal genus Aspergillus.</title>
        <authorList>
            <person name="de Vries R.P."/>
            <person name="Riley R."/>
            <person name="Wiebenga A."/>
            <person name="Aguilar-Osorio G."/>
            <person name="Amillis S."/>
            <person name="Uchima C.A."/>
            <person name="Anderluh G."/>
            <person name="Asadollahi M."/>
            <person name="Askin M."/>
            <person name="Barry K."/>
            <person name="Battaglia E."/>
            <person name="Bayram O."/>
            <person name="Benocci T."/>
            <person name="Braus-Stromeyer S.A."/>
            <person name="Caldana C."/>
            <person name="Canovas D."/>
            <person name="Cerqueira G.C."/>
            <person name="Chen F."/>
            <person name="Chen W."/>
            <person name="Choi C."/>
            <person name="Clum A."/>
            <person name="Dos Santos R.A."/>
            <person name="Damasio A.R."/>
            <person name="Diallinas G."/>
            <person name="Emri T."/>
            <person name="Fekete E."/>
            <person name="Flipphi M."/>
            <person name="Freyberg S."/>
            <person name="Gallo A."/>
            <person name="Gournas C."/>
            <person name="Habgood R."/>
            <person name="Hainaut M."/>
            <person name="Harispe M.L."/>
            <person name="Henrissat B."/>
            <person name="Hilden K.S."/>
            <person name="Hope R."/>
            <person name="Hossain A."/>
            <person name="Karabika E."/>
            <person name="Karaffa L."/>
            <person name="Karanyi Z."/>
            <person name="Krasevec N."/>
            <person name="Kuo A."/>
            <person name="Kusch H."/>
            <person name="LaButti K."/>
            <person name="Lagendijk E.L."/>
            <person name="Lapidus A."/>
            <person name="Levasseur A."/>
            <person name="Lindquist E."/>
            <person name="Lipzen A."/>
            <person name="Logrieco A.F."/>
            <person name="MacCabe A."/>
            <person name="Maekelae M.R."/>
            <person name="Malavazi I."/>
            <person name="Melin P."/>
            <person name="Meyer V."/>
            <person name="Mielnichuk N."/>
            <person name="Miskei M."/>
            <person name="Molnar A.P."/>
            <person name="Mule G."/>
            <person name="Ngan C.Y."/>
            <person name="Orejas M."/>
            <person name="Orosz E."/>
            <person name="Ouedraogo J.P."/>
            <person name="Overkamp K.M."/>
            <person name="Park H.-S."/>
            <person name="Perrone G."/>
            <person name="Piumi F."/>
            <person name="Punt P.J."/>
            <person name="Ram A.F."/>
            <person name="Ramon A."/>
            <person name="Rauscher S."/>
            <person name="Record E."/>
            <person name="Riano-Pachon D.M."/>
            <person name="Robert V."/>
            <person name="Roehrig J."/>
            <person name="Ruller R."/>
            <person name="Salamov A."/>
            <person name="Salih N.S."/>
            <person name="Samson R.A."/>
            <person name="Sandor E."/>
            <person name="Sanguinetti M."/>
            <person name="Schuetze T."/>
            <person name="Sepcic K."/>
            <person name="Shelest E."/>
            <person name="Sherlock G."/>
            <person name="Sophianopoulou V."/>
            <person name="Squina F.M."/>
            <person name="Sun H."/>
            <person name="Susca A."/>
            <person name="Todd R.B."/>
            <person name="Tsang A."/>
            <person name="Unkles S.E."/>
            <person name="van de Wiele N."/>
            <person name="van Rossen-Uffink D."/>
            <person name="Oliveira J.V."/>
            <person name="Vesth T.C."/>
            <person name="Visser J."/>
            <person name="Yu J.-H."/>
            <person name="Zhou M."/>
            <person name="Andersen M.R."/>
            <person name="Archer D.B."/>
            <person name="Baker S.E."/>
            <person name="Benoit I."/>
            <person name="Brakhage A.A."/>
            <person name="Braus G.H."/>
            <person name="Fischer R."/>
            <person name="Frisvad J.C."/>
            <person name="Goldman G.H."/>
            <person name="Houbraken J."/>
            <person name="Oakley B."/>
            <person name="Pocsi I."/>
            <person name="Scazzocchio C."/>
            <person name="Seiboth B."/>
            <person name="vanKuyk P.A."/>
            <person name="Wortman J."/>
            <person name="Dyer P.S."/>
            <person name="Grigoriev I.V."/>
        </authorList>
    </citation>
    <scope>NUCLEOTIDE SEQUENCE [LARGE SCALE GENOMIC DNA]</scope>
    <source>
        <strain evidence="3">CBS 106.47</strain>
    </source>
</reference>